<keyword evidence="3" id="KW-1185">Reference proteome</keyword>
<feature type="compositionally biased region" description="Polar residues" evidence="1">
    <location>
        <begin position="18"/>
        <end position="31"/>
    </location>
</feature>
<proteinExistence type="predicted"/>
<dbReference type="AlphaFoldDB" id="A0A9P8I8I0"/>
<protein>
    <submittedName>
        <fullName evidence="2">Uncharacterized protein</fullName>
    </submittedName>
</protein>
<name>A0A9P8I8I0_9PEZI</name>
<gene>
    <name evidence="2" type="ORF">GP486_006225</name>
</gene>
<comment type="caution">
    <text evidence="2">The sequence shown here is derived from an EMBL/GenBank/DDBJ whole genome shotgun (WGS) entry which is preliminary data.</text>
</comment>
<sequence>MALTNHLLRCREDFTPSYSDARPNNANQHGSGDNGRRRTACIPMPGHVVNRDTQCWALTAKKTGNHDRLIYGSMQISGHVTIVLDLGISSSLDCRTNIYTHHDPDVTDLRRKSRTCEKRLDRTGGHRPRIPQTSIGKTAIARYRSGQYAVAHWP</sequence>
<feature type="region of interest" description="Disordered" evidence="1">
    <location>
        <begin position="18"/>
        <end position="38"/>
    </location>
</feature>
<organism evidence="2 3">
    <name type="scientific">Trichoglossum hirsutum</name>
    <dbReference type="NCBI Taxonomy" id="265104"/>
    <lineage>
        <taxon>Eukaryota</taxon>
        <taxon>Fungi</taxon>
        <taxon>Dikarya</taxon>
        <taxon>Ascomycota</taxon>
        <taxon>Pezizomycotina</taxon>
        <taxon>Geoglossomycetes</taxon>
        <taxon>Geoglossales</taxon>
        <taxon>Geoglossaceae</taxon>
        <taxon>Trichoglossum</taxon>
    </lineage>
</organism>
<reference evidence="2" key="1">
    <citation type="submission" date="2021-03" db="EMBL/GenBank/DDBJ databases">
        <title>Comparative genomics and phylogenomic investigation of the class Geoglossomycetes provide insights into ecological specialization and systematics.</title>
        <authorList>
            <person name="Melie T."/>
            <person name="Pirro S."/>
            <person name="Miller A.N."/>
            <person name="Quandt A."/>
        </authorList>
    </citation>
    <scope>NUCLEOTIDE SEQUENCE</scope>
    <source>
        <strain evidence="2">CAQ_001_2017</strain>
    </source>
</reference>
<dbReference type="Proteomes" id="UP000750711">
    <property type="component" value="Unassembled WGS sequence"/>
</dbReference>
<evidence type="ECO:0000256" key="1">
    <source>
        <dbReference type="SAM" id="MobiDB-lite"/>
    </source>
</evidence>
<accession>A0A9P8I8I0</accession>
<dbReference type="EMBL" id="JAGHQM010001338">
    <property type="protein sequence ID" value="KAH0555830.1"/>
    <property type="molecule type" value="Genomic_DNA"/>
</dbReference>
<evidence type="ECO:0000313" key="2">
    <source>
        <dbReference type="EMBL" id="KAH0555830.1"/>
    </source>
</evidence>
<evidence type="ECO:0000313" key="3">
    <source>
        <dbReference type="Proteomes" id="UP000750711"/>
    </source>
</evidence>